<evidence type="ECO:0000313" key="1">
    <source>
        <dbReference type="EMBL" id="RCV34856.1"/>
    </source>
</evidence>
<organism evidence="1">
    <name type="scientific">Setaria italica</name>
    <name type="common">Foxtail millet</name>
    <name type="synonym">Panicum italicum</name>
    <dbReference type="NCBI Taxonomy" id="4555"/>
    <lineage>
        <taxon>Eukaryota</taxon>
        <taxon>Viridiplantae</taxon>
        <taxon>Streptophyta</taxon>
        <taxon>Embryophyta</taxon>
        <taxon>Tracheophyta</taxon>
        <taxon>Spermatophyta</taxon>
        <taxon>Magnoliopsida</taxon>
        <taxon>Liliopsida</taxon>
        <taxon>Poales</taxon>
        <taxon>Poaceae</taxon>
        <taxon>PACMAD clade</taxon>
        <taxon>Panicoideae</taxon>
        <taxon>Panicodae</taxon>
        <taxon>Paniceae</taxon>
        <taxon>Cenchrinae</taxon>
        <taxon>Setaria</taxon>
    </lineage>
</organism>
<reference evidence="1" key="2">
    <citation type="submission" date="2015-07" db="EMBL/GenBank/DDBJ databases">
        <authorList>
            <person name="Noorani M."/>
        </authorList>
    </citation>
    <scope>NUCLEOTIDE SEQUENCE</scope>
    <source>
        <strain evidence="1">Yugu1</strain>
    </source>
</reference>
<gene>
    <name evidence="1" type="ORF">SETIT_7G191600v2</name>
</gene>
<sequence>MRSSEQLKHEPALGFGNLQWLSSPLHAEATAAPCSVERAVQRTGKTHVAVETDASILGEALNSQIICLGQKPVCVGCLWCWVECCWFKRVHGPSTRMCNPFGLR</sequence>
<dbReference type="AlphaFoldDB" id="A0A368RXD7"/>
<accession>A0A368RXD7</accession>
<name>A0A368RXD7_SETIT</name>
<dbReference type="EMBL" id="CM003534">
    <property type="protein sequence ID" value="RCV34856.1"/>
    <property type="molecule type" value="Genomic_DNA"/>
</dbReference>
<proteinExistence type="predicted"/>
<protein>
    <submittedName>
        <fullName evidence="1">Uncharacterized protein</fullName>
    </submittedName>
</protein>
<reference evidence="1" key="1">
    <citation type="journal article" date="2012" name="Nat. Biotechnol.">
        <title>Reference genome sequence of the model plant Setaria.</title>
        <authorList>
            <person name="Bennetzen J.L."/>
            <person name="Schmutz J."/>
            <person name="Wang H."/>
            <person name="Percifield R."/>
            <person name="Hawkins J."/>
            <person name="Pontaroli A.C."/>
            <person name="Estep M."/>
            <person name="Feng L."/>
            <person name="Vaughn J.N."/>
            <person name="Grimwood J."/>
            <person name="Jenkins J."/>
            <person name="Barry K."/>
            <person name="Lindquist E."/>
            <person name="Hellsten U."/>
            <person name="Deshpande S."/>
            <person name="Wang X."/>
            <person name="Wu X."/>
            <person name="Mitros T."/>
            <person name="Triplett J."/>
            <person name="Yang X."/>
            <person name="Ye C.Y."/>
            <person name="Mauro-Herrera M."/>
            <person name="Wang L."/>
            <person name="Li P."/>
            <person name="Sharma M."/>
            <person name="Sharma R."/>
            <person name="Ronald P.C."/>
            <person name="Panaud O."/>
            <person name="Kellogg E.A."/>
            <person name="Brutnell T.P."/>
            <person name="Doust A.N."/>
            <person name="Tuskan G.A."/>
            <person name="Rokhsar D."/>
            <person name="Devos K.M."/>
        </authorList>
    </citation>
    <scope>NUCLEOTIDE SEQUENCE [LARGE SCALE GENOMIC DNA]</scope>
    <source>
        <strain evidence="1">Yugu1</strain>
    </source>
</reference>